<protein>
    <submittedName>
        <fullName evidence="3">Uncharacterized protein</fullName>
    </submittedName>
</protein>
<dbReference type="Proteomes" id="UP000298138">
    <property type="component" value="Unassembled WGS sequence"/>
</dbReference>
<evidence type="ECO:0000256" key="1">
    <source>
        <dbReference type="SAM" id="MobiDB-lite"/>
    </source>
</evidence>
<feature type="compositionally biased region" description="Low complexity" evidence="1">
    <location>
        <begin position="232"/>
        <end position="257"/>
    </location>
</feature>
<feature type="region of interest" description="Disordered" evidence="1">
    <location>
        <begin position="149"/>
        <end position="270"/>
    </location>
</feature>
<feature type="compositionally biased region" description="Basic and acidic residues" evidence="1">
    <location>
        <begin position="186"/>
        <end position="216"/>
    </location>
</feature>
<feature type="compositionally biased region" description="Basic and acidic residues" evidence="1">
    <location>
        <begin position="158"/>
        <end position="170"/>
    </location>
</feature>
<keyword evidence="2" id="KW-0732">Signal</keyword>
<dbReference type="InParanoid" id="A0A4S2MZS3"/>
<gene>
    <name evidence="3" type="ORF">EX30DRAFT_221992</name>
</gene>
<feature type="signal peptide" evidence="2">
    <location>
        <begin position="1"/>
        <end position="18"/>
    </location>
</feature>
<dbReference type="EMBL" id="ML220116">
    <property type="protein sequence ID" value="TGZ82318.1"/>
    <property type="molecule type" value="Genomic_DNA"/>
</dbReference>
<name>A0A4S2MZS3_9PEZI</name>
<sequence>MHFTTSTLLLALLTLTSAQRAPAKPQQTLDANTLSACSACASIVQSWTNCQSLSYPSDVTLAGKEAKQCLCNRSWLGSSITCRDCILLASGRDGSAEAEFLDMFAQGVTNMVTSCGSAGGSVTVKNGASCAYAYQRGTVCVRFEDQKESWASTEGGGEVEKVKAKMELPEGVKATPAPGAEEEEKDADKKDEKEKDEKEKDEKEKDEKEKDEKEKDEKDEDEKDESEEKQTSTKTTATGTAGTSGTASSATASSEASGEPEEPEGESSAVTLTWTASAVAGAFVAAVMAML</sequence>
<keyword evidence="4" id="KW-1185">Reference proteome</keyword>
<evidence type="ECO:0000256" key="2">
    <source>
        <dbReference type="SAM" id="SignalP"/>
    </source>
</evidence>
<feature type="chain" id="PRO_5020561014" evidence="2">
    <location>
        <begin position="19"/>
        <end position="291"/>
    </location>
</feature>
<proteinExistence type="predicted"/>
<accession>A0A4S2MZS3</accession>
<dbReference type="AlphaFoldDB" id="A0A4S2MZS3"/>
<dbReference type="STRING" id="341454.A0A4S2MZS3"/>
<evidence type="ECO:0000313" key="4">
    <source>
        <dbReference type="Proteomes" id="UP000298138"/>
    </source>
</evidence>
<reference evidence="3 4" key="1">
    <citation type="submission" date="2019-04" db="EMBL/GenBank/DDBJ databases">
        <title>Comparative genomics and transcriptomics to analyze fruiting body development in filamentous ascomycetes.</title>
        <authorList>
            <consortium name="DOE Joint Genome Institute"/>
            <person name="Lutkenhaus R."/>
            <person name="Traeger S."/>
            <person name="Breuer J."/>
            <person name="Kuo A."/>
            <person name="Lipzen A."/>
            <person name="Pangilinan J."/>
            <person name="Dilworth D."/>
            <person name="Sandor L."/>
            <person name="Poggeler S."/>
            <person name="Barry K."/>
            <person name="Grigoriev I.V."/>
            <person name="Nowrousian M."/>
        </authorList>
    </citation>
    <scope>NUCLEOTIDE SEQUENCE [LARGE SCALE GENOMIC DNA]</scope>
    <source>
        <strain evidence="3 4">CBS 389.68</strain>
    </source>
</reference>
<evidence type="ECO:0000313" key="3">
    <source>
        <dbReference type="EMBL" id="TGZ82318.1"/>
    </source>
</evidence>
<organism evidence="3 4">
    <name type="scientific">Ascodesmis nigricans</name>
    <dbReference type="NCBI Taxonomy" id="341454"/>
    <lineage>
        <taxon>Eukaryota</taxon>
        <taxon>Fungi</taxon>
        <taxon>Dikarya</taxon>
        <taxon>Ascomycota</taxon>
        <taxon>Pezizomycotina</taxon>
        <taxon>Pezizomycetes</taxon>
        <taxon>Pezizales</taxon>
        <taxon>Ascodesmidaceae</taxon>
        <taxon>Ascodesmis</taxon>
    </lineage>
</organism>
<dbReference type="OrthoDB" id="5403034at2759"/>